<protein>
    <recommendedName>
        <fullName evidence="3">BTB domain-containing protein</fullName>
    </recommendedName>
</protein>
<evidence type="ECO:0000313" key="1">
    <source>
        <dbReference type="EMBL" id="CAK76639.1"/>
    </source>
</evidence>
<dbReference type="KEGG" id="ptm:GSPATT00012191001"/>
<evidence type="ECO:0008006" key="3">
    <source>
        <dbReference type="Google" id="ProtNLM"/>
    </source>
</evidence>
<dbReference type="AlphaFoldDB" id="A0D0S2"/>
<accession>A0D0S2</accession>
<dbReference type="GeneID" id="5029820"/>
<sequence length="442" mass="52569">MLVLKFNDIITNQVQQQQQQYQYFKIILSRQSNQHFQIKKAYTKFSGRWSKASDSERQIDYVQENLDVNLVAKLVNAFNGIEIIINTPQELYEMYQILHFFQIQELQSQIEKFLIQDKSNILIGYQLSELYEIDSLSSFYFEYFKEYGFLGILNKKFDTEKARKHIYKNKNRLVPLHYLYLQANLFKKLLILHNNLAILNFDKNKFLDQFQIALLISEYCLTNGYDRIKLQEIFSDAVIKEQVTNEQKQIILIEFEKQYKKNQMRTVSSISQSEEDDLSDTTIEVKHRTSEVMISQTPIIEPIEIFRGKELDLKLLIGLKNLQFHFKTKHTSFGFYVSKKIELNTQIFDEQLQLVNLNTKVQLNTSLRENWIRFDENTLNENKLNVNNRLIIQRSKGICRYEEDVNEPQGQIRLTGCRSFIIEEVQVLNTCFFVLSQNRGWQ</sequence>
<dbReference type="HOGENOM" id="CLU_620349_0_0_1"/>
<dbReference type="OrthoDB" id="297694at2759"/>
<proteinExistence type="predicted"/>
<name>A0D0S2_PARTE</name>
<dbReference type="OMA" id="KQYKKNQ"/>
<dbReference type="InParanoid" id="A0D0S2"/>
<dbReference type="RefSeq" id="XP_001444036.1">
    <property type="nucleotide sequence ID" value="XM_001443999.1"/>
</dbReference>
<dbReference type="EMBL" id="CT868241">
    <property type="protein sequence ID" value="CAK76639.1"/>
    <property type="molecule type" value="Genomic_DNA"/>
</dbReference>
<dbReference type="Proteomes" id="UP000000600">
    <property type="component" value="Unassembled WGS sequence"/>
</dbReference>
<keyword evidence="2" id="KW-1185">Reference proteome</keyword>
<reference evidence="1 2" key="1">
    <citation type="journal article" date="2006" name="Nature">
        <title>Global trends of whole-genome duplications revealed by the ciliate Paramecium tetraurelia.</title>
        <authorList>
            <consortium name="Genoscope"/>
            <person name="Aury J.-M."/>
            <person name="Jaillon O."/>
            <person name="Duret L."/>
            <person name="Noel B."/>
            <person name="Jubin C."/>
            <person name="Porcel B.M."/>
            <person name="Segurens B."/>
            <person name="Daubin V."/>
            <person name="Anthouard V."/>
            <person name="Aiach N."/>
            <person name="Arnaiz O."/>
            <person name="Billaut A."/>
            <person name="Beisson J."/>
            <person name="Blanc I."/>
            <person name="Bouhouche K."/>
            <person name="Camara F."/>
            <person name="Duharcourt S."/>
            <person name="Guigo R."/>
            <person name="Gogendeau D."/>
            <person name="Katinka M."/>
            <person name="Keller A.-M."/>
            <person name="Kissmehl R."/>
            <person name="Klotz C."/>
            <person name="Koll F."/>
            <person name="Le Moue A."/>
            <person name="Lepere C."/>
            <person name="Malinsky S."/>
            <person name="Nowacki M."/>
            <person name="Nowak J.K."/>
            <person name="Plattner H."/>
            <person name="Poulain J."/>
            <person name="Ruiz F."/>
            <person name="Serrano V."/>
            <person name="Zagulski M."/>
            <person name="Dessen P."/>
            <person name="Betermier M."/>
            <person name="Weissenbach J."/>
            <person name="Scarpelli C."/>
            <person name="Schachter V."/>
            <person name="Sperling L."/>
            <person name="Meyer E."/>
            <person name="Cohen J."/>
            <person name="Wincker P."/>
        </authorList>
    </citation>
    <scope>NUCLEOTIDE SEQUENCE [LARGE SCALE GENOMIC DNA]</scope>
    <source>
        <strain evidence="1 2">Stock d4-2</strain>
    </source>
</reference>
<organism evidence="1 2">
    <name type="scientific">Paramecium tetraurelia</name>
    <dbReference type="NCBI Taxonomy" id="5888"/>
    <lineage>
        <taxon>Eukaryota</taxon>
        <taxon>Sar</taxon>
        <taxon>Alveolata</taxon>
        <taxon>Ciliophora</taxon>
        <taxon>Intramacronucleata</taxon>
        <taxon>Oligohymenophorea</taxon>
        <taxon>Peniculida</taxon>
        <taxon>Parameciidae</taxon>
        <taxon>Paramecium</taxon>
    </lineage>
</organism>
<dbReference type="InterPro" id="IPR011333">
    <property type="entry name" value="SKP1/BTB/POZ_sf"/>
</dbReference>
<evidence type="ECO:0000313" key="2">
    <source>
        <dbReference type="Proteomes" id="UP000000600"/>
    </source>
</evidence>
<gene>
    <name evidence="1" type="ORF">GSPATT00012191001</name>
</gene>
<dbReference type="Gene3D" id="3.30.710.10">
    <property type="entry name" value="Potassium Channel Kv1.1, Chain A"/>
    <property type="match status" value="1"/>
</dbReference>